<reference evidence="1 2" key="1">
    <citation type="submission" date="2020-08" db="EMBL/GenBank/DDBJ databases">
        <authorList>
            <person name="Koutsovoulos G."/>
            <person name="Danchin GJ E."/>
        </authorList>
    </citation>
    <scope>NUCLEOTIDE SEQUENCE [LARGE SCALE GENOMIC DNA]</scope>
</reference>
<name>A0A6V7XE77_MELEN</name>
<proteinExistence type="predicted"/>
<gene>
    <name evidence="1" type="ORF">MENT_LOCUS50897</name>
</gene>
<dbReference type="Proteomes" id="UP000580250">
    <property type="component" value="Unassembled WGS sequence"/>
</dbReference>
<dbReference type="EMBL" id="CAJEWN010001456">
    <property type="protein sequence ID" value="CAD2197634.1"/>
    <property type="molecule type" value="Genomic_DNA"/>
</dbReference>
<protein>
    <submittedName>
        <fullName evidence="1">Uncharacterized protein</fullName>
    </submittedName>
</protein>
<dbReference type="AlphaFoldDB" id="A0A6V7XE77"/>
<organism evidence="1 2">
    <name type="scientific">Meloidogyne enterolobii</name>
    <name type="common">Root-knot nematode worm</name>
    <name type="synonym">Meloidogyne mayaguensis</name>
    <dbReference type="NCBI Taxonomy" id="390850"/>
    <lineage>
        <taxon>Eukaryota</taxon>
        <taxon>Metazoa</taxon>
        <taxon>Ecdysozoa</taxon>
        <taxon>Nematoda</taxon>
        <taxon>Chromadorea</taxon>
        <taxon>Rhabditida</taxon>
        <taxon>Tylenchina</taxon>
        <taxon>Tylenchomorpha</taxon>
        <taxon>Tylenchoidea</taxon>
        <taxon>Meloidogynidae</taxon>
        <taxon>Meloidogyninae</taxon>
        <taxon>Meloidogyne</taxon>
    </lineage>
</organism>
<evidence type="ECO:0000313" key="2">
    <source>
        <dbReference type="Proteomes" id="UP000580250"/>
    </source>
</evidence>
<evidence type="ECO:0000313" key="1">
    <source>
        <dbReference type="EMBL" id="CAD2197634.1"/>
    </source>
</evidence>
<sequence>MRKGLWGVVKLEEIYKIYSLNCFMENILLGKKRKLKFENCH</sequence>
<comment type="caution">
    <text evidence="1">The sequence shown here is derived from an EMBL/GenBank/DDBJ whole genome shotgun (WGS) entry which is preliminary data.</text>
</comment>
<accession>A0A6V7XE77</accession>